<protein>
    <submittedName>
        <fullName evidence="3">HlyD family efflux transporter periplasmic adaptor subunit</fullName>
    </submittedName>
</protein>
<dbReference type="RefSeq" id="WP_408977941.1">
    <property type="nucleotide sequence ID" value="NZ_JBJUVG010000014.1"/>
</dbReference>
<dbReference type="EMBL" id="JBJUVG010000014">
    <property type="protein sequence ID" value="MFM9414326.1"/>
    <property type="molecule type" value="Genomic_DNA"/>
</dbReference>
<keyword evidence="1" id="KW-0812">Transmembrane</keyword>
<keyword evidence="1" id="KW-0472">Membrane</keyword>
<keyword evidence="1" id="KW-1133">Transmembrane helix</keyword>
<sequence>MKLRLPLSDWHPVHRVVAIIMVVLLAWVAGSAIYTKINHSLIETVTIESETRDIKVPGYGYVFAETGLIKAKNDGTFEPKAEQGERVAKKQLIADLIYTTDQSDKKYKKEYLAPLAGIVNYAIDGYEEVEDVSTIKGLDLKNIYEESKSKKSKSAGKREVTKGTVCAAVVDNLKPVTLYFSYSDKDNKVIKKADEVIRIRFPDTGDDIQAYVLKVEKDKNGHHWATLNLGPMSDTFLLERVVQAEAYKREQGILKLDRSAVVFKTSKSGKKIPGVYTLNNSVVKWQMIQVKQEQKDKIICEILPKGTKIVTTPDRVREGEILK</sequence>
<evidence type="ECO:0000259" key="2">
    <source>
        <dbReference type="Pfam" id="PF26018"/>
    </source>
</evidence>
<feature type="transmembrane region" description="Helical" evidence="1">
    <location>
        <begin position="12"/>
        <end position="34"/>
    </location>
</feature>
<comment type="caution">
    <text evidence="3">The sequence shown here is derived from an EMBL/GenBank/DDBJ whole genome shotgun (WGS) entry which is preliminary data.</text>
</comment>
<reference evidence="3 4" key="1">
    <citation type="journal article" date="2016" name="Int. J. Syst. Evol. Microbiol.">
        <title>Peptococcus simiae sp. nov., isolated from rhesus macaque faeces and emended description of the genus Peptococcus.</title>
        <authorList>
            <person name="Shkoporov A.N."/>
            <person name="Efimov B.A."/>
            <person name="Kondova I."/>
            <person name="Ouwerling B."/>
            <person name="Chaplin A.V."/>
            <person name="Shcherbakova V.A."/>
            <person name="Langermans J.A.M."/>
        </authorList>
    </citation>
    <scope>NUCLEOTIDE SEQUENCE [LARGE SCALE GENOMIC DNA]</scope>
    <source>
        <strain evidence="3 4">M108</strain>
    </source>
</reference>
<name>A0ABW9H2Z8_9FIRM</name>
<evidence type="ECO:0000313" key="3">
    <source>
        <dbReference type="EMBL" id="MFM9414326.1"/>
    </source>
</evidence>
<gene>
    <name evidence="3" type="ORF">ACKQTC_08085</name>
</gene>
<proteinExistence type="predicted"/>
<keyword evidence="4" id="KW-1185">Reference proteome</keyword>
<evidence type="ECO:0000256" key="1">
    <source>
        <dbReference type="SAM" id="Phobius"/>
    </source>
</evidence>
<dbReference type="InterPro" id="IPR058709">
    <property type="entry name" value="BSH_RND-rel"/>
</dbReference>
<feature type="domain" description="RND related barrel-sandwich hybrid" evidence="2">
    <location>
        <begin position="69"/>
        <end position="171"/>
    </location>
</feature>
<dbReference type="Proteomes" id="UP001631949">
    <property type="component" value="Unassembled WGS sequence"/>
</dbReference>
<evidence type="ECO:0000313" key="4">
    <source>
        <dbReference type="Proteomes" id="UP001631949"/>
    </source>
</evidence>
<dbReference type="Pfam" id="PF26018">
    <property type="entry name" value="BSH_RND_rel"/>
    <property type="match status" value="1"/>
</dbReference>
<organism evidence="3 4">
    <name type="scientific">Peptococcus simiae</name>
    <dbReference type="NCBI Taxonomy" id="1643805"/>
    <lineage>
        <taxon>Bacteria</taxon>
        <taxon>Bacillati</taxon>
        <taxon>Bacillota</taxon>
        <taxon>Clostridia</taxon>
        <taxon>Eubacteriales</taxon>
        <taxon>Peptococcaceae</taxon>
        <taxon>Peptococcus</taxon>
    </lineage>
</organism>
<accession>A0ABW9H2Z8</accession>